<evidence type="ECO:0000313" key="1">
    <source>
        <dbReference type="EMBL" id="SFR40999.1"/>
    </source>
</evidence>
<keyword evidence="2" id="KW-1185">Reference proteome</keyword>
<proteinExistence type="predicted"/>
<dbReference type="EMBL" id="FOYP01000001">
    <property type="protein sequence ID" value="SFR40999.1"/>
    <property type="molecule type" value="Genomic_DNA"/>
</dbReference>
<gene>
    <name evidence="1" type="ORF">SAMN04488005_1586</name>
</gene>
<organism evidence="1 2">
    <name type="scientific">Yoonia tamlensis</name>
    <dbReference type="NCBI Taxonomy" id="390270"/>
    <lineage>
        <taxon>Bacteria</taxon>
        <taxon>Pseudomonadati</taxon>
        <taxon>Pseudomonadota</taxon>
        <taxon>Alphaproteobacteria</taxon>
        <taxon>Rhodobacterales</taxon>
        <taxon>Paracoccaceae</taxon>
        <taxon>Yoonia</taxon>
    </lineage>
</organism>
<evidence type="ECO:0000313" key="2">
    <source>
        <dbReference type="Proteomes" id="UP000199478"/>
    </source>
</evidence>
<dbReference type="RefSeq" id="WP_090198588.1">
    <property type="nucleotide sequence ID" value="NZ_FOYP01000001.1"/>
</dbReference>
<dbReference type="AlphaFoldDB" id="A0A1I6GFP4"/>
<reference evidence="2" key="1">
    <citation type="submission" date="2016-10" db="EMBL/GenBank/DDBJ databases">
        <authorList>
            <person name="Varghese N."/>
            <person name="Submissions S."/>
        </authorList>
    </citation>
    <scope>NUCLEOTIDE SEQUENCE [LARGE SCALE GENOMIC DNA]</scope>
    <source>
        <strain evidence="2">DSM 26879</strain>
    </source>
</reference>
<sequence length="185" mass="19972">MEAPLAQLPSSLLRFADLPTRKATGFELIPTAEQRKAIAQLLNIVAVKKLRFTGDLAPQGRKDWTLNASLGATVVQSCVVSLDPVTTRIDENVSRRYMSDIAEIEAAEIEMPEDDTIDPLPDSLDVAQVMIEALSLALPAYPRVPGADITQVNFSAPGAAPMTDEQAKPFAGLSSLKEALEKKDK</sequence>
<dbReference type="InterPro" id="IPR003772">
    <property type="entry name" value="YceD"/>
</dbReference>
<dbReference type="OrthoDB" id="8443793at2"/>
<accession>A0A1I6GFP4</accession>
<dbReference type="Proteomes" id="UP000199478">
    <property type="component" value="Unassembled WGS sequence"/>
</dbReference>
<dbReference type="Pfam" id="PF02620">
    <property type="entry name" value="YceD"/>
    <property type="match status" value="1"/>
</dbReference>
<protein>
    <submittedName>
        <fullName evidence="1">Uncharacterized metal-binding protein YceD, DUF177 family</fullName>
    </submittedName>
</protein>
<dbReference type="STRING" id="390270.SAMN04488005_1586"/>
<name>A0A1I6GFP4_9RHOB</name>